<comment type="subcellular location">
    <subcellularLocation>
        <location evidence="1">Nucleus</location>
    </subcellularLocation>
</comment>
<dbReference type="InterPro" id="IPR039353">
    <property type="entry name" value="TF_Adf1"/>
</dbReference>
<feature type="compositionally biased region" description="Low complexity" evidence="2">
    <location>
        <begin position="174"/>
        <end position="186"/>
    </location>
</feature>
<dbReference type="GO" id="GO:0005667">
    <property type="term" value="C:transcription regulator complex"/>
    <property type="evidence" value="ECO:0007669"/>
    <property type="project" value="TreeGrafter"/>
</dbReference>
<proteinExistence type="predicted"/>
<dbReference type="PANTHER" id="PTHR12243:SF67">
    <property type="entry name" value="COREPRESSOR OF PANGOLIN, ISOFORM A-RELATED"/>
    <property type="match status" value="1"/>
</dbReference>
<evidence type="ECO:0000259" key="3">
    <source>
        <dbReference type="PROSITE" id="PS51031"/>
    </source>
</evidence>
<dbReference type="GO" id="GO:0005634">
    <property type="term" value="C:nucleus"/>
    <property type="evidence" value="ECO:0007669"/>
    <property type="project" value="UniProtKB-SubCell"/>
</dbReference>
<comment type="caution">
    <text evidence="4">The sequence shown here is derived from an EMBL/GenBank/DDBJ whole genome shotgun (WGS) entry which is preliminary data.</text>
</comment>
<accession>A0AAN7ZWR3</accession>
<feature type="region of interest" description="Disordered" evidence="2">
    <location>
        <begin position="124"/>
        <end position="190"/>
    </location>
</feature>
<name>A0AAN7ZWR3_9COLE</name>
<dbReference type="Proteomes" id="UP001329430">
    <property type="component" value="Chromosome 1"/>
</dbReference>
<dbReference type="PANTHER" id="PTHR12243">
    <property type="entry name" value="MADF DOMAIN TRANSCRIPTION FACTOR"/>
    <property type="match status" value="1"/>
</dbReference>
<dbReference type="GO" id="GO:0006357">
    <property type="term" value="P:regulation of transcription by RNA polymerase II"/>
    <property type="evidence" value="ECO:0007669"/>
    <property type="project" value="TreeGrafter"/>
</dbReference>
<evidence type="ECO:0000313" key="5">
    <source>
        <dbReference type="Proteomes" id="UP001329430"/>
    </source>
</evidence>
<dbReference type="GO" id="GO:0003677">
    <property type="term" value="F:DNA binding"/>
    <property type="evidence" value="ECO:0007669"/>
    <property type="project" value="InterPro"/>
</dbReference>
<dbReference type="EMBL" id="JAVRBK010000001">
    <property type="protein sequence ID" value="KAK5649971.1"/>
    <property type="molecule type" value="Genomic_DNA"/>
</dbReference>
<organism evidence="4 5">
    <name type="scientific">Pyrocoelia pectoralis</name>
    <dbReference type="NCBI Taxonomy" id="417401"/>
    <lineage>
        <taxon>Eukaryota</taxon>
        <taxon>Metazoa</taxon>
        <taxon>Ecdysozoa</taxon>
        <taxon>Arthropoda</taxon>
        <taxon>Hexapoda</taxon>
        <taxon>Insecta</taxon>
        <taxon>Pterygota</taxon>
        <taxon>Neoptera</taxon>
        <taxon>Endopterygota</taxon>
        <taxon>Coleoptera</taxon>
        <taxon>Polyphaga</taxon>
        <taxon>Elateriformia</taxon>
        <taxon>Elateroidea</taxon>
        <taxon>Lampyridae</taxon>
        <taxon>Lampyrinae</taxon>
        <taxon>Pyrocoelia</taxon>
    </lineage>
</organism>
<gene>
    <name evidence="4" type="ORF">RI129_001000</name>
</gene>
<feature type="compositionally biased region" description="Polar residues" evidence="2">
    <location>
        <begin position="162"/>
        <end position="173"/>
    </location>
</feature>
<feature type="domain" description="BESS" evidence="3">
    <location>
        <begin position="205"/>
        <end position="244"/>
    </location>
</feature>
<keyword evidence="1" id="KW-0539">Nucleus</keyword>
<dbReference type="Pfam" id="PF02944">
    <property type="entry name" value="BESS"/>
    <property type="match status" value="1"/>
</dbReference>
<dbReference type="InterPro" id="IPR004210">
    <property type="entry name" value="BESS_motif"/>
</dbReference>
<protein>
    <recommendedName>
        <fullName evidence="3">BESS domain-containing protein</fullName>
    </recommendedName>
</protein>
<evidence type="ECO:0000256" key="2">
    <source>
        <dbReference type="SAM" id="MobiDB-lite"/>
    </source>
</evidence>
<reference evidence="4 5" key="1">
    <citation type="journal article" date="2024" name="Insects">
        <title>An Improved Chromosome-Level Genome Assembly of the Firefly Pyrocoelia pectoralis.</title>
        <authorList>
            <person name="Fu X."/>
            <person name="Meyer-Rochow V.B."/>
            <person name="Ballantyne L."/>
            <person name="Zhu X."/>
        </authorList>
    </citation>
    <scope>NUCLEOTIDE SEQUENCE [LARGE SCALE GENOMIC DNA]</scope>
    <source>
        <strain evidence="4">XCY_ONT2</strain>
    </source>
</reference>
<dbReference type="AlphaFoldDB" id="A0AAN7ZWR3"/>
<dbReference type="PROSITE" id="PS51031">
    <property type="entry name" value="BESS"/>
    <property type="match status" value="1"/>
</dbReference>
<keyword evidence="5" id="KW-1185">Reference proteome</keyword>
<evidence type="ECO:0000313" key="4">
    <source>
        <dbReference type="EMBL" id="KAK5649971.1"/>
    </source>
</evidence>
<evidence type="ECO:0000256" key="1">
    <source>
        <dbReference type="PROSITE-ProRule" id="PRU00371"/>
    </source>
</evidence>
<sequence length="279" mass="31759">MVSIFFLGDSILRRLQTVVLKRRWFRSGNGKLSSDLCVGGQSVSKLRRRIMSSKKPGSPWYFDPNHKADVRNNWKNLRQEFGKKLKKNGLRSGDAAPDDLPCQWPFFTKLLFLTDQFTPRETSSNIMVDSQDPNDDDIPNPSPSNASDNEDSLVQSPIDVFENSSRSNTPINPSRSSASRSSLSVSKTEKEKLDLKRKMASVDRNDEDVGFFNSLLPTVKTLAPKDKFIFRMKVQQTLFELAFREEQVIQRENSDTTNTNAYDAIVEDYSNQSPSYINL</sequence>